<reference evidence="4" key="1">
    <citation type="submission" date="2022-07" db="EMBL/GenBank/DDBJ databases">
        <title>Complete genome sequence of Salinispirillum sp. LH10-3-1 capable of multiple carbohydrate inversion isolated from a soda lake.</title>
        <authorList>
            <person name="Liu J."/>
            <person name="Zhai Y."/>
            <person name="Zhang H."/>
            <person name="Yang H."/>
            <person name="Qu J."/>
            <person name="Li J."/>
        </authorList>
    </citation>
    <scope>NUCLEOTIDE SEQUENCE</scope>
    <source>
        <strain evidence="4">LH 10-3-1</strain>
    </source>
</reference>
<accession>A0AB38YG20</accession>
<protein>
    <submittedName>
        <fullName evidence="4">Twitching motility response regulator PilH</fullName>
    </submittedName>
</protein>
<dbReference type="SMART" id="SM00448">
    <property type="entry name" value="REC"/>
    <property type="match status" value="1"/>
</dbReference>
<dbReference type="RefSeq" id="WP_304995533.1">
    <property type="nucleotide sequence ID" value="NZ_CP101717.1"/>
</dbReference>
<dbReference type="Pfam" id="PF00072">
    <property type="entry name" value="Response_reg"/>
    <property type="match status" value="1"/>
</dbReference>
<gene>
    <name evidence="4" type="primary">pilH</name>
    <name evidence="4" type="ORF">NFC81_00290</name>
</gene>
<dbReference type="GO" id="GO:0000160">
    <property type="term" value="P:phosphorelay signal transduction system"/>
    <property type="evidence" value="ECO:0007669"/>
    <property type="project" value="InterPro"/>
</dbReference>
<evidence type="ECO:0000313" key="4">
    <source>
        <dbReference type="EMBL" id="WLD58247.1"/>
    </source>
</evidence>
<organism evidence="4">
    <name type="scientific">Salinispirillum sp. LH 10-3-1</name>
    <dbReference type="NCBI Taxonomy" id="2952525"/>
    <lineage>
        <taxon>Bacteria</taxon>
        <taxon>Pseudomonadati</taxon>
        <taxon>Pseudomonadota</taxon>
        <taxon>Gammaproteobacteria</taxon>
        <taxon>Oceanospirillales</taxon>
        <taxon>Saccharospirillaceae</taxon>
        <taxon>Salinispirillum</taxon>
    </lineage>
</organism>
<dbReference type="AlphaFoldDB" id="A0AB38YG20"/>
<feature type="domain" description="Response regulatory" evidence="3">
    <location>
        <begin position="3"/>
        <end position="119"/>
    </location>
</feature>
<dbReference type="InterPro" id="IPR011006">
    <property type="entry name" value="CheY-like_superfamily"/>
</dbReference>
<dbReference type="PANTHER" id="PTHR44591">
    <property type="entry name" value="STRESS RESPONSE REGULATOR PROTEIN 1"/>
    <property type="match status" value="1"/>
</dbReference>
<sequence>MAKILIVDDSPTETYAFRTMLEKHGHHVIAAENGADGVAMARKELPDIVLMDIVMPGLNGFQATRQLSKGDDTAHIPVVIVTTKDQETDKVWGKRQGARGYLVKPVEEQTLLNTIADLIG</sequence>
<dbReference type="EMBL" id="CP101717">
    <property type="protein sequence ID" value="WLD58247.1"/>
    <property type="molecule type" value="Genomic_DNA"/>
</dbReference>
<dbReference type="InterPro" id="IPR001789">
    <property type="entry name" value="Sig_transdc_resp-reg_receiver"/>
</dbReference>
<evidence type="ECO:0000256" key="1">
    <source>
        <dbReference type="ARBA" id="ARBA00022553"/>
    </source>
</evidence>
<evidence type="ECO:0000256" key="2">
    <source>
        <dbReference type="PROSITE-ProRule" id="PRU00169"/>
    </source>
</evidence>
<dbReference type="SUPFAM" id="SSF52172">
    <property type="entry name" value="CheY-like"/>
    <property type="match status" value="1"/>
</dbReference>
<dbReference type="PANTHER" id="PTHR44591:SF20">
    <property type="entry name" value="PROTEIN PILH"/>
    <property type="match status" value="1"/>
</dbReference>
<feature type="modified residue" description="4-aspartylphosphate" evidence="2">
    <location>
        <position position="52"/>
    </location>
</feature>
<dbReference type="PROSITE" id="PS50110">
    <property type="entry name" value="RESPONSE_REGULATORY"/>
    <property type="match status" value="1"/>
</dbReference>
<dbReference type="InterPro" id="IPR050595">
    <property type="entry name" value="Bact_response_regulator"/>
</dbReference>
<dbReference type="Gene3D" id="3.40.50.2300">
    <property type="match status" value="1"/>
</dbReference>
<name>A0AB38YG20_9GAMM</name>
<proteinExistence type="predicted"/>
<evidence type="ECO:0000259" key="3">
    <source>
        <dbReference type="PROSITE" id="PS50110"/>
    </source>
</evidence>
<keyword evidence="1 2" id="KW-0597">Phosphoprotein</keyword>